<organism evidence="3 4">
    <name type="scientific">Aquibaculum arenosum</name>
    <dbReference type="NCBI Taxonomy" id="3032591"/>
    <lineage>
        <taxon>Bacteria</taxon>
        <taxon>Pseudomonadati</taxon>
        <taxon>Pseudomonadota</taxon>
        <taxon>Alphaproteobacteria</taxon>
        <taxon>Rhodospirillales</taxon>
        <taxon>Rhodovibrionaceae</taxon>
        <taxon>Aquibaculum</taxon>
    </lineage>
</organism>
<dbReference type="PANTHER" id="PTHR21310">
    <property type="entry name" value="AMINOGLYCOSIDE PHOSPHOTRANSFERASE-RELATED-RELATED"/>
    <property type="match status" value="1"/>
</dbReference>
<dbReference type="InterPro" id="IPR041726">
    <property type="entry name" value="ACAD10_11_N"/>
</dbReference>
<evidence type="ECO:0000259" key="2">
    <source>
        <dbReference type="Pfam" id="PF19802"/>
    </source>
</evidence>
<dbReference type="SUPFAM" id="SSF56112">
    <property type="entry name" value="Protein kinase-like (PK-like)"/>
    <property type="match status" value="1"/>
</dbReference>
<reference evidence="3 4" key="1">
    <citation type="submission" date="2023-03" db="EMBL/GenBank/DDBJ databases">
        <title>Fodinicurvata sp. CAU 1616 isolated from sea sendiment.</title>
        <authorList>
            <person name="Kim W."/>
        </authorList>
    </citation>
    <scope>NUCLEOTIDE SEQUENCE [LARGE SCALE GENOMIC DNA]</scope>
    <source>
        <strain evidence="3 4">CAU 1616</strain>
    </source>
</reference>
<comment type="caution">
    <text evidence="3">The sequence shown here is derived from an EMBL/GenBank/DDBJ whole genome shotgun (WGS) entry which is preliminary data.</text>
</comment>
<gene>
    <name evidence="3" type="ORF">P2G67_01445</name>
</gene>
<dbReference type="InterPro" id="IPR046252">
    <property type="entry name" value="DUF6285"/>
</dbReference>
<dbReference type="CDD" id="cd05154">
    <property type="entry name" value="ACAD10_11_N-like"/>
    <property type="match status" value="1"/>
</dbReference>
<sequence>MLLDDTRREALAAWIAERAGVKDCAIREARPLSGGAIQENWLLAVELLDGPGSGHAEFVLRADAPSGVAVSHSRAEEFALLQAARAAGVTAPEPYWLADAEGPLGRPFYLMAKAEGVGLGAKVVKDTSLGGDRAALAERLGRELARIHSIRPPRDDLAFLGSPPEDPAAAFVASYRAHLDALGQPRPALEWALRWLERQAPQPPMQVTLVHNDFRTGNYLVDSQGLTAVLDWEFAGWGDPESDLGWFCAACWRFSRPELEAGGIAARTDFYRGYEAESGRKIDDARVRYWEVAAHLRWAVIAVQQGRRHWSGAERSLELALTGRIAAELELALLRMTAPEASEDASEIGDDLPGNQDRPTGAELLAEARRLLREAISPALQGNARFEAAMIGNAMGIAERELRAAATAEEAPALGDLAARLRSGDADGDGRVHAQLLADAERRTAIANPAALERASGAA</sequence>
<evidence type="ECO:0000259" key="1">
    <source>
        <dbReference type="Pfam" id="PF01636"/>
    </source>
</evidence>
<evidence type="ECO:0000313" key="3">
    <source>
        <dbReference type="EMBL" id="MDF2094637.1"/>
    </source>
</evidence>
<dbReference type="InterPro" id="IPR051678">
    <property type="entry name" value="AGP_Transferase"/>
</dbReference>
<accession>A0ABT5YI67</accession>
<keyword evidence="4" id="KW-1185">Reference proteome</keyword>
<dbReference type="Proteomes" id="UP001215503">
    <property type="component" value="Unassembled WGS sequence"/>
</dbReference>
<feature type="domain" description="Aminoglycoside phosphotransferase" evidence="1">
    <location>
        <begin position="29"/>
        <end position="274"/>
    </location>
</feature>
<dbReference type="Pfam" id="PF01636">
    <property type="entry name" value="APH"/>
    <property type="match status" value="1"/>
</dbReference>
<dbReference type="PANTHER" id="PTHR21310:SF57">
    <property type="entry name" value="BLR2944 PROTEIN"/>
    <property type="match status" value="1"/>
</dbReference>
<dbReference type="InterPro" id="IPR011009">
    <property type="entry name" value="Kinase-like_dom_sf"/>
</dbReference>
<dbReference type="InterPro" id="IPR002575">
    <property type="entry name" value="Aminoglycoside_PTrfase"/>
</dbReference>
<dbReference type="Gene3D" id="3.90.1200.10">
    <property type="match status" value="1"/>
</dbReference>
<dbReference type="Gene3D" id="3.30.200.20">
    <property type="entry name" value="Phosphorylase Kinase, domain 1"/>
    <property type="match status" value="1"/>
</dbReference>
<protein>
    <submittedName>
        <fullName evidence="3">Phosphotransferase</fullName>
    </submittedName>
</protein>
<dbReference type="EMBL" id="JARHUD010000001">
    <property type="protein sequence ID" value="MDF2094637.1"/>
    <property type="molecule type" value="Genomic_DNA"/>
</dbReference>
<dbReference type="Pfam" id="PF19802">
    <property type="entry name" value="DUF6285"/>
    <property type="match status" value="1"/>
</dbReference>
<feature type="domain" description="DUF6285" evidence="2">
    <location>
        <begin position="378"/>
        <end position="450"/>
    </location>
</feature>
<evidence type="ECO:0000313" key="4">
    <source>
        <dbReference type="Proteomes" id="UP001215503"/>
    </source>
</evidence>
<proteinExistence type="predicted"/>
<dbReference type="RefSeq" id="WP_275819286.1">
    <property type="nucleotide sequence ID" value="NZ_JARHUD010000001.1"/>
</dbReference>
<name>A0ABT5YI67_9PROT</name>